<keyword evidence="3" id="KW-1185">Reference proteome</keyword>
<sequence>MLTMDEANYIRKMHEFEYVSLREISRRTGKHFDTVKKYIDKEDFNEHYKEPKDNPSLLDPLKPIIDQWLITDLQAPRKQRHTVRRIYDRLQEEYPEQLEVKLRTVQYYVAAKKKQLYEEKVKGYMPLEHPPGEAQVDFGEFMYYDNSNNGMKAYNLTVSFPYSNAAYCQSFKGSFQCLLKSVIYIIFK</sequence>
<feature type="domain" description="HTH IS21-type" evidence="1">
    <location>
        <begin position="6"/>
        <end position="69"/>
    </location>
</feature>
<evidence type="ECO:0000313" key="3">
    <source>
        <dbReference type="Proteomes" id="UP000294919"/>
    </source>
</evidence>
<accession>A0A4R2KWC8</accession>
<gene>
    <name evidence="2" type="ORF">EV214_104218</name>
</gene>
<protein>
    <recommendedName>
        <fullName evidence="1">HTH IS21-type domain-containing protein</fullName>
    </recommendedName>
</protein>
<proteinExistence type="predicted"/>
<dbReference type="PROSITE" id="PS50531">
    <property type="entry name" value="HTH_IS21"/>
    <property type="match status" value="1"/>
</dbReference>
<evidence type="ECO:0000259" key="1">
    <source>
        <dbReference type="PROSITE" id="PS50531"/>
    </source>
</evidence>
<dbReference type="InterPro" id="IPR017894">
    <property type="entry name" value="HTH_IS21_transposase_type"/>
</dbReference>
<dbReference type="RefSeq" id="WP_132243440.1">
    <property type="nucleotide sequence ID" value="NZ_SLWV01000004.1"/>
</dbReference>
<name>A0A4R2KWC8_9FIRM</name>
<dbReference type="OrthoDB" id="3193769at2"/>
<dbReference type="EMBL" id="SLWV01000004">
    <property type="protein sequence ID" value="TCO78831.1"/>
    <property type="molecule type" value="Genomic_DNA"/>
</dbReference>
<dbReference type="AlphaFoldDB" id="A0A4R2KWC8"/>
<comment type="caution">
    <text evidence="2">The sequence shown here is derived from an EMBL/GenBank/DDBJ whole genome shotgun (WGS) entry which is preliminary data.</text>
</comment>
<dbReference type="Proteomes" id="UP000294919">
    <property type="component" value="Unassembled WGS sequence"/>
</dbReference>
<organism evidence="2 3">
    <name type="scientific">Marinisporobacter balticus</name>
    <dbReference type="NCBI Taxonomy" id="2018667"/>
    <lineage>
        <taxon>Bacteria</taxon>
        <taxon>Bacillati</taxon>
        <taxon>Bacillota</taxon>
        <taxon>Clostridia</taxon>
        <taxon>Peptostreptococcales</taxon>
        <taxon>Thermotaleaceae</taxon>
        <taxon>Marinisporobacter</taxon>
    </lineage>
</organism>
<evidence type="ECO:0000313" key="2">
    <source>
        <dbReference type="EMBL" id="TCO78831.1"/>
    </source>
</evidence>
<reference evidence="2 3" key="1">
    <citation type="submission" date="2019-03" db="EMBL/GenBank/DDBJ databases">
        <title>Genomic Encyclopedia of Type Strains, Phase IV (KMG-IV): sequencing the most valuable type-strain genomes for metagenomic binning, comparative biology and taxonomic classification.</title>
        <authorList>
            <person name="Goeker M."/>
        </authorList>
    </citation>
    <scope>NUCLEOTIDE SEQUENCE [LARGE SCALE GENOMIC DNA]</scope>
    <source>
        <strain evidence="2 3">DSM 102940</strain>
    </source>
</reference>